<dbReference type="InterPro" id="IPR011990">
    <property type="entry name" value="TPR-like_helical_dom_sf"/>
</dbReference>
<evidence type="ECO:0000256" key="5">
    <source>
        <dbReference type="ARBA" id="ARBA00022741"/>
    </source>
</evidence>
<dbReference type="PROSITE" id="PS50109">
    <property type="entry name" value="HIS_KIN"/>
    <property type="match status" value="1"/>
</dbReference>
<keyword evidence="10" id="KW-1133">Transmembrane helix</keyword>
<name>A0ABW5LVP0_9FLAO</name>
<dbReference type="PANTHER" id="PTHR24421">
    <property type="entry name" value="NITRATE/NITRITE SENSOR PROTEIN NARX-RELATED"/>
    <property type="match status" value="1"/>
</dbReference>
<evidence type="ECO:0000256" key="7">
    <source>
        <dbReference type="ARBA" id="ARBA00022840"/>
    </source>
</evidence>
<evidence type="ECO:0000256" key="10">
    <source>
        <dbReference type="SAM" id="Phobius"/>
    </source>
</evidence>
<evidence type="ECO:0000256" key="1">
    <source>
        <dbReference type="ARBA" id="ARBA00000085"/>
    </source>
</evidence>
<evidence type="ECO:0000256" key="6">
    <source>
        <dbReference type="ARBA" id="ARBA00022777"/>
    </source>
</evidence>
<dbReference type="GO" id="GO:0005524">
    <property type="term" value="F:ATP binding"/>
    <property type="evidence" value="ECO:0007669"/>
    <property type="project" value="UniProtKB-KW"/>
</dbReference>
<dbReference type="Gene3D" id="3.30.565.10">
    <property type="entry name" value="Histidine kinase-like ATPase, C-terminal domain"/>
    <property type="match status" value="1"/>
</dbReference>
<comment type="catalytic activity">
    <reaction evidence="1">
        <text>ATP + protein L-histidine = ADP + protein N-phospho-L-histidine.</text>
        <dbReference type="EC" id="2.7.13.3"/>
    </reaction>
</comment>
<organism evidence="12 13">
    <name type="scientific">Pseudotenacibaculum haliotis</name>
    <dbReference type="NCBI Taxonomy" id="1862138"/>
    <lineage>
        <taxon>Bacteria</taxon>
        <taxon>Pseudomonadati</taxon>
        <taxon>Bacteroidota</taxon>
        <taxon>Flavobacteriia</taxon>
        <taxon>Flavobacteriales</taxon>
        <taxon>Flavobacteriaceae</taxon>
        <taxon>Pseudotenacibaculum</taxon>
    </lineage>
</organism>
<reference evidence="13" key="1">
    <citation type="journal article" date="2019" name="Int. J. Syst. Evol. Microbiol.">
        <title>The Global Catalogue of Microorganisms (GCM) 10K type strain sequencing project: providing services to taxonomists for standard genome sequencing and annotation.</title>
        <authorList>
            <consortium name="The Broad Institute Genomics Platform"/>
            <consortium name="The Broad Institute Genome Sequencing Center for Infectious Disease"/>
            <person name="Wu L."/>
            <person name="Ma J."/>
        </authorList>
    </citation>
    <scope>NUCLEOTIDE SEQUENCE [LARGE SCALE GENOMIC DNA]</scope>
    <source>
        <strain evidence="13">KCTC 52127</strain>
    </source>
</reference>
<feature type="repeat" description="TPR" evidence="9">
    <location>
        <begin position="183"/>
        <end position="216"/>
    </location>
</feature>
<dbReference type="Gene3D" id="1.25.40.10">
    <property type="entry name" value="Tetratricopeptide repeat domain"/>
    <property type="match status" value="2"/>
</dbReference>
<dbReference type="SMART" id="SM00028">
    <property type="entry name" value="TPR"/>
    <property type="match status" value="4"/>
</dbReference>
<keyword evidence="3" id="KW-0597">Phosphoprotein</keyword>
<dbReference type="EMBL" id="JBHULH010000012">
    <property type="protein sequence ID" value="MFD2568893.1"/>
    <property type="molecule type" value="Genomic_DNA"/>
</dbReference>
<evidence type="ECO:0000256" key="2">
    <source>
        <dbReference type="ARBA" id="ARBA00012438"/>
    </source>
</evidence>
<dbReference type="InterPro" id="IPR005467">
    <property type="entry name" value="His_kinase_dom"/>
</dbReference>
<dbReference type="Pfam" id="PF02518">
    <property type="entry name" value="HATPase_c"/>
    <property type="match status" value="1"/>
</dbReference>
<dbReference type="Gene3D" id="1.20.5.1930">
    <property type="match status" value="1"/>
</dbReference>
<evidence type="ECO:0000256" key="3">
    <source>
        <dbReference type="ARBA" id="ARBA00022553"/>
    </source>
</evidence>
<sequence>MVQNDSTLHKKYLLLQQKLKDKNYTDALGEGLILLESAQKKNEQKMVILLTYFLGEVFEKTDNNIDAMKYYKKSYAEILKSRSKFNSTDQYLKSSFNDVSLAERLIKIGGLFHKLEKKDSAKVFYNKIINLESLNKEIEAIQAKAYSNLSFIFQVDNNFSSAEEYSLKAIDIHRKYNNSTSLASAHINLGNIYVLKGEYEEAKKIYNKGLKYIKYDKGERATKFKEDLYYNLAYALYMLKDYKAYEYQELSYSIKDSVREENNKTKLAAILAKYDVNVAKRMVQQEEALKREKVINQKQKAQRNTWILGISSFFVIVLLVFLLNQYKLRQKNLGLELSKQELMQQQKMEKIKAESQIRILNATLDGKESERKQIAETLHDSVSALLSSANLHLQACKKQFNGTTPIEVDKSQSIINEASQKIRDLSHTLVSSILLKFGLSYAIKDISEKFSNSQLRIDYETRYIKRYDQGFEIKLYNIIQEFVNNILKHSKASYAKITLVEKKNRLHLIIEDDGQGFDKTQIPKKDGLGINQIDARIQMMQGKFNIDTGKGKGTVITIELPVFEKEAVTFS</sequence>
<keyword evidence="6" id="KW-0418">Kinase</keyword>
<dbReference type="Pfam" id="PF07730">
    <property type="entry name" value="HisKA_3"/>
    <property type="match status" value="1"/>
</dbReference>
<gene>
    <name evidence="12" type="ORF">ACFSRZ_16075</name>
</gene>
<dbReference type="EC" id="2.7.13.3" evidence="2"/>
<keyword evidence="10" id="KW-0812">Transmembrane</keyword>
<dbReference type="PROSITE" id="PS50293">
    <property type="entry name" value="TPR_REGION"/>
    <property type="match status" value="1"/>
</dbReference>
<keyword evidence="10" id="KW-0472">Membrane</keyword>
<dbReference type="SUPFAM" id="SSF55874">
    <property type="entry name" value="ATPase domain of HSP90 chaperone/DNA topoisomerase II/histidine kinase"/>
    <property type="match status" value="1"/>
</dbReference>
<evidence type="ECO:0000256" key="9">
    <source>
        <dbReference type="PROSITE-ProRule" id="PRU00339"/>
    </source>
</evidence>
<dbReference type="CDD" id="cd16917">
    <property type="entry name" value="HATPase_UhpB-NarQ-NarX-like"/>
    <property type="match status" value="1"/>
</dbReference>
<dbReference type="InterPro" id="IPR050482">
    <property type="entry name" value="Sensor_HK_TwoCompSys"/>
</dbReference>
<dbReference type="Pfam" id="PF13424">
    <property type="entry name" value="TPR_12"/>
    <property type="match status" value="1"/>
</dbReference>
<dbReference type="RefSeq" id="WP_379667598.1">
    <property type="nucleotide sequence ID" value="NZ_JBHULH010000012.1"/>
</dbReference>
<comment type="caution">
    <text evidence="12">The sequence shown here is derived from an EMBL/GenBank/DDBJ whole genome shotgun (WGS) entry which is preliminary data.</text>
</comment>
<evidence type="ECO:0000313" key="12">
    <source>
        <dbReference type="EMBL" id="MFD2568893.1"/>
    </source>
</evidence>
<proteinExistence type="predicted"/>
<dbReference type="InterPro" id="IPR011712">
    <property type="entry name" value="Sig_transdc_His_kin_sub3_dim/P"/>
</dbReference>
<keyword evidence="8" id="KW-0902">Two-component regulatory system</keyword>
<protein>
    <recommendedName>
        <fullName evidence="2">histidine kinase</fullName>
        <ecNumber evidence="2">2.7.13.3</ecNumber>
    </recommendedName>
</protein>
<feature type="transmembrane region" description="Helical" evidence="10">
    <location>
        <begin position="305"/>
        <end position="323"/>
    </location>
</feature>
<dbReference type="InterPro" id="IPR019734">
    <property type="entry name" value="TPR_rpt"/>
</dbReference>
<keyword evidence="5" id="KW-0547">Nucleotide-binding</keyword>
<dbReference type="PANTHER" id="PTHR24421:SF10">
    <property type="entry name" value="NITRATE_NITRITE SENSOR PROTEIN NARQ"/>
    <property type="match status" value="1"/>
</dbReference>
<evidence type="ECO:0000259" key="11">
    <source>
        <dbReference type="PROSITE" id="PS50109"/>
    </source>
</evidence>
<dbReference type="SUPFAM" id="SSF48452">
    <property type="entry name" value="TPR-like"/>
    <property type="match status" value="1"/>
</dbReference>
<dbReference type="InterPro" id="IPR036890">
    <property type="entry name" value="HATPase_C_sf"/>
</dbReference>
<dbReference type="PROSITE" id="PS50005">
    <property type="entry name" value="TPR"/>
    <property type="match status" value="1"/>
</dbReference>
<evidence type="ECO:0000256" key="8">
    <source>
        <dbReference type="ARBA" id="ARBA00023012"/>
    </source>
</evidence>
<dbReference type="InterPro" id="IPR003594">
    <property type="entry name" value="HATPase_dom"/>
</dbReference>
<dbReference type="SMART" id="SM00387">
    <property type="entry name" value="HATPase_c"/>
    <property type="match status" value="1"/>
</dbReference>
<evidence type="ECO:0000313" key="13">
    <source>
        <dbReference type="Proteomes" id="UP001597508"/>
    </source>
</evidence>
<evidence type="ECO:0000256" key="4">
    <source>
        <dbReference type="ARBA" id="ARBA00022679"/>
    </source>
</evidence>
<dbReference type="Proteomes" id="UP001597508">
    <property type="component" value="Unassembled WGS sequence"/>
</dbReference>
<accession>A0ABW5LVP0</accession>
<feature type="domain" description="Histidine kinase" evidence="11">
    <location>
        <begin position="373"/>
        <end position="564"/>
    </location>
</feature>
<keyword evidence="13" id="KW-1185">Reference proteome</keyword>
<keyword evidence="9" id="KW-0802">TPR repeat</keyword>
<keyword evidence="4" id="KW-0808">Transferase</keyword>
<keyword evidence="7 12" id="KW-0067">ATP-binding</keyword>